<feature type="compositionally biased region" description="Basic residues" evidence="1">
    <location>
        <begin position="148"/>
        <end position="162"/>
    </location>
</feature>
<feature type="non-terminal residue" evidence="2">
    <location>
        <position position="1"/>
    </location>
</feature>
<organism evidence="2 3">
    <name type="scientific">Nicotiana attenuata</name>
    <name type="common">Coyote tobacco</name>
    <dbReference type="NCBI Taxonomy" id="49451"/>
    <lineage>
        <taxon>Eukaryota</taxon>
        <taxon>Viridiplantae</taxon>
        <taxon>Streptophyta</taxon>
        <taxon>Embryophyta</taxon>
        <taxon>Tracheophyta</taxon>
        <taxon>Spermatophyta</taxon>
        <taxon>Magnoliopsida</taxon>
        <taxon>eudicotyledons</taxon>
        <taxon>Gunneridae</taxon>
        <taxon>Pentapetalae</taxon>
        <taxon>asterids</taxon>
        <taxon>lamiids</taxon>
        <taxon>Solanales</taxon>
        <taxon>Solanaceae</taxon>
        <taxon>Nicotianoideae</taxon>
        <taxon>Nicotianeae</taxon>
        <taxon>Nicotiana</taxon>
    </lineage>
</organism>
<gene>
    <name evidence="2" type="ORF">A4A49_58833</name>
</gene>
<sequence length="162" mass="18350">RQAHSDSGPTQQSSHDTQQPTQQSNLYTQMPTQHSSHDTQQPSQQSCHDTQATEMPSQHIQTRRRLIQADFGAEADPVLRPKVVSDIKTRLQRRNQQNSRTRKIPFTGDHTGSSQPTKLPYSPKRTTWKGKEAMTTDQLLGVKEKKIGKLKARRDKGRGKGE</sequence>
<dbReference type="AlphaFoldDB" id="A0A1J6JS11"/>
<name>A0A1J6JS11_NICAT</name>
<protein>
    <submittedName>
        <fullName evidence="2">Uncharacterized protein</fullName>
    </submittedName>
</protein>
<evidence type="ECO:0000313" key="3">
    <source>
        <dbReference type="Proteomes" id="UP000187609"/>
    </source>
</evidence>
<dbReference type="OMA" id="EIAHGCK"/>
<dbReference type="Proteomes" id="UP000187609">
    <property type="component" value="Unassembled WGS sequence"/>
</dbReference>
<proteinExistence type="predicted"/>
<keyword evidence="3" id="KW-1185">Reference proteome</keyword>
<dbReference type="Gramene" id="OIT20541">
    <property type="protein sequence ID" value="OIT20541"/>
    <property type="gene ID" value="A4A49_58833"/>
</dbReference>
<feature type="region of interest" description="Disordered" evidence="1">
    <location>
        <begin position="1"/>
        <end position="75"/>
    </location>
</feature>
<accession>A0A1J6JS11</accession>
<evidence type="ECO:0000256" key="1">
    <source>
        <dbReference type="SAM" id="MobiDB-lite"/>
    </source>
</evidence>
<dbReference type="EMBL" id="MJEQ01005168">
    <property type="protein sequence ID" value="OIT20541.1"/>
    <property type="molecule type" value="Genomic_DNA"/>
</dbReference>
<feature type="region of interest" description="Disordered" evidence="1">
    <location>
        <begin position="88"/>
        <end position="162"/>
    </location>
</feature>
<feature type="compositionally biased region" description="Polar residues" evidence="1">
    <location>
        <begin position="1"/>
        <end position="60"/>
    </location>
</feature>
<reference evidence="2" key="1">
    <citation type="submission" date="2016-11" db="EMBL/GenBank/DDBJ databases">
        <title>The genome of Nicotiana attenuata.</title>
        <authorList>
            <person name="Xu S."/>
            <person name="Brockmoeller T."/>
            <person name="Gaquerel E."/>
            <person name="Navarro A."/>
            <person name="Kuhl H."/>
            <person name="Gase K."/>
            <person name="Ling Z."/>
            <person name="Zhou W."/>
            <person name="Kreitzer C."/>
            <person name="Stanke M."/>
            <person name="Tang H."/>
            <person name="Lyons E."/>
            <person name="Pandey P."/>
            <person name="Pandey S.P."/>
            <person name="Timmermann B."/>
            <person name="Baldwin I.T."/>
        </authorList>
    </citation>
    <scope>NUCLEOTIDE SEQUENCE [LARGE SCALE GENOMIC DNA]</scope>
    <source>
        <strain evidence="2">UT</strain>
    </source>
</reference>
<dbReference type="STRING" id="49451.A0A1J6JS11"/>
<evidence type="ECO:0000313" key="2">
    <source>
        <dbReference type="EMBL" id="OIT20541.1"/>
    </source>
</evidence>
<comment type="caution">
    <text evidence="2">The sequence shown here is derived from an EMBL/GenBank/DDBJ whole genome shotgun (WGS) entry which is preliminary data.</text>
</comment>